<dbReference type="Pfam" id="PF14693">
    <property type="entry name" value="Ribosomal_TL5_C"/>
    <property type="match status" value="1"/>
</dbReference>
<reference evidence="8" key="1">
    <citation type="submission" date="2018-06" db="EMBL/GenBank/DDBJ databases">
        <authorList>
            <person name="Zhirakovskaya E."/>
        </authorList>
    </citation>
    <scope>NUCLEOTIDE SEQUENCE</scope>
</reference>
<feature type="region of interest" description="Disordered" evidence="5">
    <location>
        <begin position="202"/>
        <end position="221"/>
    </location>
</feature>
<dbReference type="InterPro" id="IPR001021">
    <property type="entry name" value="Ribosomal_bL25_long"/>
</dbReference>
<dbReference type="CDD" id="cd00495">
    <property type="entry name" value="Ribosomal_L25_TL5_CTC"/>
    <property type="match status" value="1"/>
</dbReference>
<dbReference type="GO" id="GO:0022625">
    <property type="term" value="C:cytosolic large ribosomal subunit"/>
    <property type="evidence" value="ECO:0007669"/>
    <property type="project" value="TreeGrafter"/>
</dbReference>
<dbReference type="InterPro" id="IPR020930">
    <property type="entry name" value="Ribosomal_uL5_bac-type"/>
</dbReference>
<dbReference type="PANTHER" id="PTHR33284:SF1">
    <property type="entry name" value="RIBOSOMAL PROTEIN L25_GLN-TRNA SYNTHETASE, ANTI-CODON-BINDING DOMAIN-CONTAINING PROTEIN"/>
    <property type="match status" value="1"/>
</dbReference>
<dbReference type="InterPro" id="IPR029751">
    <property type="entry name" value="Ribosomal_L25_dom"/>
</dbReference>
<dbReference type="InterPro" id="IPR020056">
    <property type="entry name" value="Rbsml_bL25/Gln-tRNA_synth_N"/>
</dbReference>
<evidence type="ECO:0000259" key="7">
    <source>
        <dbReference type="Pfam" id="PF14693"/>
    </source>
</evidence>
<evidence type="ECO:0000256" key="3">
    <source>
        <dbReference type="ARBA" id="ARBA00022980"/>
    </source>
</evidence>
<evidence type="ECO:0000313" key="8">
    <source>
        <dbReference type="EMBL" id="VAV95225.1"/>
    </source>
</evidence>
<evidence type="ECO:0000256" key="2">
    <source>
        <dbReference type="ARBA" id="ARBA00022884"/>
    </source>
</evidence>
<evidence type="ECO:0000259" key="6">
    <source>
        <dbReference type="Pfam" id="PF01386"/>
    </source>
</evidence>
<gene>
    <name evidence="8" type="ORF">MNBD_ALPHA06-1987</name>
</gene>
<protein>
    <submittedName>
        <fullName evidence="8">LSU ribosomal protein L25p</fullName>
    </submittedName>
</protein>
<dbReference type="NCBIfam" id="NF004128">
    <property type="entry name" value="PRK05618.1-2"/>
    <property type="match status" value="1"/>
</dbReference>
<sequence length="221" mass="23386">MADICLNVEVRENTGTGSARAARRAGQVPGILYGGDLGNIAIALNENEVRKAISSGEFINNTVTIDHKGDKQLVITRDVQFHPVNERAMHIDLYRVDADQIIQVDVSVNFINHEEAPGLKKGGALNVVRHDISLMCPAGDIPSSIEVDLTGFDIGDSVHISEIKLPKSATSAITDRDFTIATITGSRAAVVEAEEAAEEVAAAEAAAAAAEAEEGEASKED</sequence>
<dbReference type="PANTHER" id="PTHR33284">
    <property type="entry name" value="RIBOSOMAL PROTEIN L25/GLN-TRNA SYNTHETASE, ANTI-CODON-BINDING DOMAIN-CONTAINING PROTEIN"/>
    <property type="match status" value="1"/>
</dbReference>
<dbReference type="NCBIfam" id="TIGR00731">
    <property type="entry name" value="bL25_bact_ctc"/>
    <property type="match status" value="1"/>
</dbReference>
<dbReference type="EMBL" id="UOEE01000199">
    <property type="protein sequence ID" value="VAV95225.1"/>
    <property type="molecule type" value="Genomic_DNA"/>
</dbReference>
<proteinExistence type="inferred from homology"/>
<dbReference type="InterPro" id="IPR011035">
    <property type="entry name" value="Ribosomal_bL25/Gln-tRNA_synth"/>
</dbReference>
<dbReference type="AlphaFoldDB" id="A0A3B0SJZ3"/>
<dbReference type="SUPFAM" id="SSF50715">
    <property type="entry name" value="Ribosomal protein L25-like"/>
    <property type="match status" value="1"/>
</dbReference>
<evidence type="ECO:0000256" key="1">
    <source>
        <dbReference type="ARBA" id="ARBA00022730"/>
    </source>
</evidence>
<dbReference type="Pfam" id="PF01386">
    <property type="entry name" value="Ribosomal_L25p"/>
    <property type="match status" value="1"/>
</dbReference>
<dbReference type="InterPro" id="IPR037121">
    <property type="entry name" value="Ribosomal_bL25_C"/>
</dbReference>
<evidence type="ECO:0000256" key="4">
    <source>
        <dbReference type="ARBA" id="ARBA00023274"/>
    </source>
</evidence>
<organism evidence="8">
    <name type="scientific">hydrothermal vent metagenome</name>
    <dbReference type="NCBI Taxonomy" id="652676"/>
    <lineage>
        <taxon>unclassified sequences</taxon>
        <taxon>metagenomes</taxon>
        <taxon>ecological metagenomes</taxon>
    </lineage>
</organism>
<feature type="domain" description="Large ribosomal subunit protein bL25 L25" evidence="6">
    <location>
        <begin position="6"/>
        <end position="93"/>
    </location>
</feature>
<dbReference type="GO" id="GO:0008097">
    <property type="term" value="F:5S rRNA binding"/>
    <property type="evidence" value="ECO:0007669"/>
    <property type="project" value="InterPro"/>
</dbReference>
<keyword evidence="4" id="KW-0687">Ribonucleoprotein</keyword>
<dbReference type="InterPro" id="IPR020057">
    <property type="entry name" value="Ribosomal_bL25_b-dom"/>
</dbReference>
<dbReference type="GO" id="GO:0003735">
    <property type="term" value="F:structural constituent of ribosome"/>
    <property type="evidence" value="ECO:0007669"/>
    <property type="project" value="InterPro"/>
</dbReference>
<dbReference type="Gene3D" id="2.170.120.20">
    <property type="entry name" value="Ribosomal protein L25, beta domain"/>
    <property type="match status" value="1"/>
</dbReference>
<dbReference type="HAMAP" id="MF_01334">
    <property type="entry name" value="Ribosomal_bL25_CTC"/>
    <property type="match status" value="1"/>
</dbReference>
<dbReference type="GO" id="GO:0006412">
    <property type="term" value="P:translation"/>
    <property type="evidence" value="ECO:0007669"/>
    <property type="project" value="InterPro"/>
</dbReference>
<name>A0A3B0SJZ3_9ZZZZ</name>
<keyword evidence="3 8" id="KW-0689">Ribosomal protein</keyword>
<keyword evidence="1" id="KW-0699">rRNA-binding</keyword>
<keyword evidence="2" id="KW-0694">RNA-binding</keyword>
<evidence type="ECO:0000256" key="5">
    <source>
        <dbReference type="SAM" id="MobiDB-lite"/>
    </source>
</evidence>
<feature type="domain" description="Large ribosomal subunit protein bL25 beta" evidence="7">
    <location>
        <begin position="102"/>
        <end position="186"/>
    </location>
</feature>
<dbReference type="Gene3D" id="2.40.240.10">
    <property type="entry name" value="Ribosomal Protein L25, Chain P"/>
    <property type="match status" value="1"/>
</dbReference>
<accession>A0A3B0SJZ3</accession>